<protein>
    <recommendedName>
        <fullName evidence="2">VWFA domain-containing protein</fullName>
    </recommendedName>
</protein>
<dbReference type="AlphaFoldDB" id="A0ABD2LDW5"/>
<feature type="compositionally biased region" description="Basic and acidic residues" evidence="1">
    <location>
        <begin position="654"/>
        <end position="678"/>
    </location>
</feature>
<evidence type="ECO:0000256" key="1">
    <source>
        <dbReference type="SAM" id="MobiDB-lite"/>
    </source>
</evidence>
<feature type="compositionally biased region" description="Low complexity" evidence="1">
    <location>
        <begin position="752"/>
        <end position="781"/>
    </location>
</feature>
<dbReference type="SUPFAM" id="SSF53300">
    <property type="entry name" value="vWA-like"/>
    <property type="match status" value="2"/>
</dbReference>
<dbReference type="PANTHER" id="PTHR22588:SF3">
    <property type="entry name" value="VWFA DOMAIN-CONTAINING PROTEIN"/>
    <property type="match status" value="1"/>
</dbReference>
<dbReference type="Proteomes" id="UP001620626">
    <property type="component" value="Unassembled WGS sequence"/>
</dbReference>
<dbReference type="InterPro" id="IPR052229">
    <property type="entry name" value="Collagen-VI/PIF"/>
</dbReference>
<feature type="compositionally biased region" description="Basic and acidic residues" evidence="1">
    <location>
        <begin position="36"/>
        <end position="49"/>
    </location>
</feature>
<dbReference type="PROSITE" id="PS50234">
    <property type="entry name" value="VWFA"/>
    <property type="match status" value="2"/>
</dbReference>
<feature type="region of interest" description="Disordered" evidence="1">
    <location>
        <begin position="285"/>
        <end position="318"/>
    </location>
</feature>
<feature type="compositionally biased region" description="Polar residues" evidence="1">
    <location>
        <begin position="1116"/>
        <end position="1128"/>
    </location>
</feature>
<dbReference type="Pfam" id="PF00092">
    <property type="entry name" value="VWA"/>
    <property type="match status" value="1"/>
</dbReference>
<feature type="compositionally biased region" description="Basic and acidic residues" evidence="1">
    <location>
        <begin position="600"/>
        <end position="642"/>
    </location>
</feature>
<gene>
    <name evidence="3" type="ORF">niasHT_018959</name>
</gene>
<evidence type="ECO:0000313" key="4">
    <source>
        <dbReference type="Proteomes" id="UP001620626"/>
    </source>
</evidence>
<feature type="compositionally biased region" description="Basic and acidic residues" evidence="1">
    <location>
        <begin position="690"/>
        <end position="750"/>
    </location>
</feature>
<feature type="region of interest" description="Disordered" evidence="1">
    <location>
        <begin position="36"/>
        <end position="56"/>
    </location>
</feature>
<dbReference type="InterPro" id="IPR002035">
    <property type="entry name" value="VWF_A"/>
</dbReference>
<reference evidence="3 4" key="1">
    <citation type="submission" date="2024-10" db="EMBL/GenBank/DDBJ databases">
        <authorList>
            <person name="Kim D."/>
        </authorList>
    </citation>
    <scope>NUCLEOTIDE SEQUENCE [LARGE SCALE GENOMIC DNA]</scope>
    <source>
        <strain evidence="3">BH-2024</strain>
    </source>
</reference>
<feature type="compositionally biased region" description="Polar residues" evidence="1">
    <location>
        <begin position="1042"/>
        <end position="1103"/>
    </location>
</feature>
<feature type="region of interest" description="Disordered" evidence="1">
    <location>
        <begin position="1042"/>
        <end position="1159"/>
    </location>
</feature>
<proteinExistence type="predicted"/>
<feature type="compositionally biased region" description="Low complexity" evidence="1">
    <location>
        <begin position="1183"/>
        <end position="1196"/>
    </location>
</feature>
<dbReference type="EMBL" id="JBICBT010000451">
    <property type="protein sequence ID" value="KAL3113344.1"/>
    <property type="molecule type" value="Genomic_DNA"/>
</dbReference>
<feature type="domain" description="VWFA" evidence="2">
    <location>
        <begin position="348"/>
        <end position="521"/>
    </location>
</feature>
<feature type="compositionally biased region" description="Low complexity" evidence="1">
    <location>
        <begin position="564"/>
        <end position="581"/>
    </location>
</feature>
<feature type="compositionally biased region" description="Basic and acidic residues" evidence="1">
    <location>
        <begin position="308"/>
        <end position="318"/>
    </location>
</feature>
<accession>A0ABD2LDW5</accession>
<dbReference type="Gene3D" id="3.40.50.410">
    <property type="entry name" value="von Willebrand factor, type A domain"/>
    <property type="match status" value="2"/>
</dbReference>
<dbReference type="PANTHER" id="PTHR22588">
    <property type="entry name" value="VWFA DOMAIN-CONTAINING PROTEIN"/>
    <property type="match status" value="1"/>
</dbReference>
<feature type="compositionally biased region" description="Polar residues" evidence="1">
    <location>
        <begin position="796"/>
        <end position="812"/>
    </location>
</feature>
<sequence length="1237" mass="132887">MWPICCGRTSFWRLVNPFSEQYFYVCTSATNMNERTARQNDGRRGRREEIEEENDDQSRDAKLCNRTFGRAVLMLHHKFVFAFIFLNCFYKFNAEEAAECAKRSRANVLQTIVLFDASPENQMDFQQQKDRVIKALRDIERFSTGRKRFYELIVFHRTPMERLQSANIDQITEQISTLSMVNSQETSPAKALNEARTVVEKMPQAQSVILLAHDGHNTDLASETLTASARLSKKVPIFAIAGGKTPPALAKLDEYTGGQRQRVFAFEQDGQQFLDALDEEIEFCPSPSSVPAEKNAAEPSPSVALAAEAEKPTQKSEVKKPMEIIRKQVRNSKDLVKLECGTNSGEVDLVLLLDTSGSIFHTFGNEVALVKSLLSKLQNSIGDQSLRVSLISFAEKPTVAFSLNDTLNGTEMLSRVDQVQFSGGVTQICDAIDRGQKEFEKFGRSGALKVFVLISDGHGHELWPKTLETGKNLRQQKLQKFAVSMSGDYSKDELMAYMGEANRIFVGFRQTLFEPTLLAFINECLSHPSSSSNAENNDETSDTVTKEAETTLTTPADTTETKPAETTVAAEPETTVTSEAETTAKNEDETTATIDAEETTVTKEAEETTVTKEAEETTVTKEAEETTVKKEAEETTVTKEAEATTGTNEAEETTVTKEPEETTVKKEAEETTVTKEAEATTGTNEAEETTLTKEAQETTVTKEPDETTITKEAEETTVTKEAEETTVTKEAEETTVTKEPDETTITKEAEETTVTSTAVQSSENATAEESKAAENSNAPSSGGEIGAVPAEEEQQTTEGSTISAVLTEQTNVAEGAINGQSTNGTTVETETETTASTAASPTEQTTLINAPTETNEQTNGTNAAKATNSAPLADQTNAEQTKGDANQTMADKAPDGTNATSAGQQMAREKTENATNSTSVAVQRNSDQTKGNADQLTQPSKEDSANSTATDHQLTPTNSSDGIAANTTNPAQNTDQKTAPGTTQNSENPTNQSASPDAEKANVNQIIPKKSDGNATFTTANQTITIDQANANLSISAQNAKLSNVGPTPEKSGNNTNSNPTQNAVDMGNATQDTSSEKSNGNMNMTNADPQKSNAKQTDQKPNADQMAPTAKAETSVANATTVDQKTAPTKAENSSAATANSAPNNASNNGTSVSGAPAEMQNVDDETKLKMIIMSSLASQTAPHSAPNPSNSSAAEQRQGAPKGVGVTNNSTAPQSAEKKPSLPAAELANERPQKA</sequence>
<feature type="domain" description="VWFA" evidence="2">
    <location>
        <begin position="110"/>
        <end position="281"/>
    </location>
</feature>
<feature type="compositionally biased region" description="Polar residues" evidence="1">
    <location>
        <begin position="913"/>
        <end position="995"/>
    </location>
</feature>
<feature type="region of interest" description="Disordered" evidence="1">
    <location>
        <begin position="1176"/>
        <end position="1237"/>
    </location>
</feature>
<comment type="caution">
    <text evidence="3">The sequence shown here is derived from an EMBL/GenBank/DDBJ whole genome shotgun (WGS) entry which is preliminary data.</text>
</comment>
<organism evidence="3 4">
    <name type="scientific">Heterodera trifolii</name>
    <dbReference type="NCBI Taxonomy" id="157864"/>
    <lineage>
        <taxon>Eukaryota</taxon>
        <taxon>Metazoa</taxon>
        <taxon>Ecdysozoa</taxon>
        <taxon>Nematoda</taxon>
        <taxon>Chromadorea</taxon>
        <taxon>Rhabditida</taxon>
        <taxon>Tylenchina</taxon>
        <taxon>Tylenchomorpha</taxon>
        <taxon>Tylenchoidea</taxon>
        <taxon>Heteroderidae</taxon>
        <taxon>Heteroderinae</taxon>
        <taxon>Heterodera</taxon>
    </lineage>
</organism>
<evidence type="ECO:0000313" key="3">
    <source>
        <dbReference type="EMBL" id="KAL3113344.1"/>
    </source>
</evidence>
<feature type="compositionally biased region" description="Polar residues" evidence="1">
    <location>
        <begin position="847"/>
        <end position="889"/>
    </location>
</feature>
<feature type="compositionally biased region" description="Low complexity" evidence="1">
    <location>
        <begin position="1132"/>
        <end position="1150"/>
    </location>
</feature>
<dbReference type="CDD" id="cd01450">
    <property type="entry name" value="vWFA_subfamily_ECM"/>
    <property type="match status" value="1"/>
</dbReference>
<feature type="region of interest" description="Disordered" evidence="1">
    <location>
        <begin position="527"/>
        <end position="1015"/>
    </location>
</feature>
<dbReference type="InterPro" id="IPR036465">
    <property type="entry name" value="vWFA_dom_sf"/>
</dbReference>
<feature type="compositionally biased region" description="Low complexity" evidence="1">
    <location>
        <begin position="821"/>
        <end position="846"/>
    </location>
</feature>
<dbReference type="SMART" id="SM00327">
    <property type="entry name" value="VWA"/>
    <property type="match status" value="2"/>
</dbReference>
<keyword evidence="4" id="KW-1185">Reference proteome</keyword>
<evidence type="ECO:0000259" key="2">
    <source>
        <dbReference type="PROSITE" id="PS50234"/>
    </source>
</evidence>
<name>A0ABD2LDW5_9BILA</name>